<evidence type="ECO:0000259" key="1">
    <source>
        <dbReference type="SMART" id="SM00421"/>
    </source>
</evidence>
<dbReference type="InterPro" id="IPR000792">
    <property type="entry name" value="Tscrpt_reg_LuxR_C"/>
</dbReference>
<dbReference type="EMBL" id="FZOS01000006">
    <property type="protein sequence ID" value="SNS44137.1"/>
    <property type="molecule type" value="Genomic_DNA"/>
</dbReference>
<protein>
    <recommendedName>
        <fullName evidence="1">HTH luxR-type domain-containing protein</fullName>
    </recommendedName>
</protein>
<reference evidence="3" key="1">
    <citation type="submission" date="2017-06" db="EMBL/GenBank/DDBJ databases">
        <authorList>
            <person name="Varghese N."/>
            <person name="Submissions S."/>
        </authorList>
    </citation>
    <scope>NUCLEOTIDE SEQUENCE [LARGE SCALE GENOMIC DNA]</scope>
    <source>
        <strain evidence="3">LNB2</strain>
    </source>
</reference>
<proteinExistence type="predicted"/>
<organism evidence="2 3">
    <name type="scientific">Edaphosphingomonas laterariae</name>
    <dbReference type="NCBI Taxonomy" id="861865"/>
    <lineage>
        <taxon>Bacteria</taxon>
        <taxon>Pseudomonadati</taxon>
        <taxon>Pseudomonadota</taxon>
        <taxon>Alphaproteobacteria</taxon>
        <taxon>Sphingomonadales</taxon>
        <taxon>Rhizorhabdaceae</taxon>
        <taxon>Edaphosphingomonas</taxon>
    </lineage>
</organism>
<dbReference type="AlphaFoldDB" id="A0A239EHN6"/>
<evidence type="ECO:0000313" key="3">
    <source>
        <dbReference type="Proteomes" id="UP000198281"/>
    </source>
</evidence>
<dbReference type="Gene3D" id="1.10.10.10">
    <property type="entry name" value="Winged helix-like DNA-binding domain superfamily/Winged helix DNA-binding domain"/>
    <property type="match status" value="1"/>
</dbReference>
<dbReference type="SMART" id="SM00421">
    <property type="entry name" value="HTH_LUXR"/>
    <property type="match status" value="1"/>
</dbReference>
<sequence length="378" mass="40549">MPGAAKGDDGMHGASMHGDVIAAIYDAPMAAQPWAELSGRLRRELDCSGTMFKFARADAADGRTRFIFDTAWDARESWRLYDSTYRYLDPTCHRPMAPGAVYDFDQMMPLSPDGEAERYLGFCRSIGASHALFTYLGEHRGVRAWLSISRDDARGRFDDGEAAALVALLPHLQRAAAIHARLEAERNSATIHAAALADIGVGVILLDGGGAIISTNRLADRLLDRGTAIVRDRDRLKVRGANGAALSRSLAGAGVGEGDGRVIVAGDGAGDPLHLLVRPWRDEQGDGAGAAYVVYVDSPADQAVPRVDALRRRFGFTYAEARMAALLAEGRTLEAAGEAMGLTLASARTYGKRVLARVGATRQADLVRMILTSLARLD</sequence>
<accession>A0A239EHN6</accession>
<dbReference type="Proteomes" id="UP000198281">
    <property type="component" value="Unassembled WGS sequence"/>
</dbReference>
<dbReference type="SUPFAM" id="SSF46894">
    <property type="entry name" value="C-terminal effector domain of the bipartite response regulators"/>
    <property type="match status" value="1"/>
</dbReference>
<dbReference type="InterPro" id="IPR036388">
    <property type="entry name" value="WH-like_DNA-bd_sf"/>
</dbReference>
<dbReference type="InterPro" id="IPR016032">
    <property type="entry name" value="Sig_transdc_resp-reg_C-effctor"/>
</dbReference>
<feature type="domain" description="HTH luxR-type" evidence="1">
    <location>
        <begin position="313"/>
        <end position="370"/>
    </location>
</feature>
<evidence type="ECO:0000313" key="2">
    <source>
        <dbReference type="EMBL" id="SNS44137.1"/>
    </source>
</evidence>
<dbReference type="GO" id="GO:0006355">
    <property type="term" value="P:regulation of DNA-templated transcription"/>
    <property type="evidence" value="ECO:0007669"/>
    <property type="project" value="InterPro"/>
</dbReference>
<dbReference type="GO" id="GO:0003677">
    <property type="term" value="F:DNA binding"/>
    <property type="evidence" value="ECO:0007669"/>
    <property type="project" value="InterPro"/>
</dbReference>
<keyword evidence="3" id="KW-1185">Reference proteome</keyword>
<gene>
    <name evidence="2" type="ORF">SAMN06295912_106149</name>
</gene>
<name>A0A239EHN6_9SPHN</name>